<reference evidence="1" key="1">
    <citation type="journal article" date="2008" name="BMC Genomics">
        <title>A conifer genomics resource of 200,000 spruce (Picea spp.) ESTs and 6,464 high-quality, sequence-finished full-length cDNAs for Sitka spruce (Picea sitchensis).</title>
        <authorList>
            <person name="Ralph S.G."/>
            <person name="Chun H.J."/>
            <person name="Kolosova N."/>
            <person name="Cooper D."/>
            <person name="Oddy C."/>
            <person name="Ritland C.E."/>
            <person name="Kirkpatrick R."/>
            <person name="Moore R."/>
            <person name="Barber S."/>
            <person name="Holt R.A."/>
            <person name="Jones S.J."/>
            <person name="Marra M.A."/>
            <person name="Douglas C.J."/>
            <person name="Ritland K."/>
            <person name="Bohlmann J."/>
        </authorList>
    </citation>
    <scope>NUCLEOTIDE SEQUENCE</scope>
    <source>
        <tissue evidence="1">Green portion of the leader tissue</tissue>
    </source>
</reference>
<evidence type="ECO:0000313" key="1">
    <source>
        <dbReference type="EMBL" id="ABK25653.1"/>
    </source>
</evidence>
<protein>
    <submittedName>
        <fullName evidence="1">Uncharacterized protein</fullName>
    </submittedName>
</protein>
<sequence length="87" mass="9866">MLRKGVEVTNVKGVEINGVRSSNEAETVWEDINSGFKRRRAFGRTLILGSRGGDHHHTVGYRDGQGRRYSFQNFHWSAWSGQHIPGI</sequence>
<name>A9NYE2_PICSI</name>
<accession>A9NYE2</accession>
<proteinExistence type="evidence at transcript level"/>
<dbReference type="EMBL" id="EF086385">
    <property type="protein sequence ID" value="ABK25653.1"/>
    <property type="molecule type" value="mRNA"/>
</dbReference>
<dbReference type="AlphaFoldDB" id="A9NYE2"/>
<organism evidence="1">
    <name type="scientific">Picea sitchensis</name>
    <name type="common">Sitka spruce</name>
    <name type="synonym">Pinus sitchensis</name>
    <dbReference type="NCBI Taxonomy" id="3332"/>
    <lineage>
        <taxon>Eukaryota</taxon>
        <taxon>Viridiplantae</taxon>
        <taxon>Streptophyta</taxon>
        <taxon>Embryophyta</taxon>
        <taxon>Tracheophyta</taxon>
        <taxon>Spermatophyta</taxon>
        <taxon>Pinopsida</taxon>
        <taxon>Pinidae</taxon>
        <taxon>Conifers I</taxon>
        <taxon>Pinales</taxon>
        <taxon>Pinaceae</taxon>
        <taxon>Picea</taxon>
    </lineage>
</organism>